<evidence type="ECO:0000256" key="1">
    <source>
        <dbReference type="SAM" id="Coils"/>
    </source>
</evidence>
<feature type="region of interest" description="Disordered" evidence="2">
    <location>
        <begin position="100"/>
        <end position="120"/>
    </location>
</feature>
<feature type="compositionally biased region" description="Basic and acidic residues" evidence="2">
    <location>
        <begin position="193"/>
        <end position="203"/>
    </location>
</feature>
<proteinExistence type="predicted"/>
<keyword evidence="1" id="KW-0175">Coiled coil</keyword>
<organism evidence="4">
    <name type="scientific">Chloropicon roscoffensis</name>
    <dbReference type="NCBI Taxonomy" id="1461544"/>
    <lineage>
        <taxon>Eukaryota</taxon>
        <taxon>Viridiplantae</taxon>
        <taxon>Chlorophyta</taxon>
        <taxon>Chloropicophyceae</taxon>
        <taxon>Chloropicales</taxon>
        <taxon>Chloropicaceae</taxon>
        <taxon>Chloropicon</taxon>
    </lineage>
</organism>
<feature type="coiled-coil region" evidence="1">
    <location>
        <begin position="493"/>
        <end position="555"/>
    </location>
</feature>
<dbReference type="PANTHER" id="PTHR46515:SF1">
    <property type="entry name" value="TATA ELEMENT MODULATORY FACTOR"/>
    <property type="match status" value="1"/>
</dbReference>
<dbReference type="AlphaFoldDB" id="A0A7S2X225"/>
<dbReference type="InterPro" id="IPR022091">
    <property type="entry name" value="TMF_TATA-bd"/>
</dbReference>
<evidence type="ECO:0000256" key="2">
    <source>
        <dbReference type="SAM" id="MobiDB-lite"/>
    </source>
</evidence>
<dbReference type="PANTHER" id="PTHR46515">
    <property type="entry name" value="TATA ELEMENT MODULATORY FACTOR TMF1"/>
    <property type="match status" value="1"/>
</dbReference>
<feature type="domain" description="TATA element modulatory factor 1 TATA binding" evidence="3">
    <location>
        <begin position="517"/>
        <end position="563"/>
    </location>
</feature>
<dbReference type="GO" id="GO:0005794">
    <property type="term" value="C:Golgi apparatus"/>
    <property type="evidence" value="ECO:0007669"/>
    <property type="project" value="TreeGrafter"/>
</dbReference>
<gene>
    <name evidence="4" type="ORF">CROS1312_LOCUS1211</name>
</gene>
<feature type="region of interest" description="Disordered" evidence="2">
    <location>
        <begin position="146"/>
        <end position="203"/>
    </location>
</feature>
<dbReference type="InterPro" id="IPR052602">
    <property type="entry name" value="Growth_transcription_reg"/>
</dbReference>
<dbReference type="GO" id="GO:0005783">
    <property type="term" value="C:endoplasmic reticulum"/>
    <property type="evidence" value="ECO:0007669"/>
    <property type="project" value="TreeGrafter"/>
</dbReference>
<sequence length="573" mass="64354">MTGGTEAAQKLAAAQRKVKQLERKVATLGVLQGALKDENDDLKAKLAEAESREVGAVSAGRGAGGSDEVEEITAEFAERLASIEGKLLDATEQRDELRAELRETKREGEEATSRVRERDETIAALQSEGDGLARKVGELEGAAKRLRSKLREETAERERLEEQVKSLKEDFRSGGSEGGTAGLGDAGGSRLESLSRELEQERQKYEAMADKLRKSHDAKFEEFKASVDAERRQEVEALREREYKLSDQVQRLRSSLMELESTSGEREDSIRRENRLLEHRYRQLEAKLEEAASAHAEQSRPLLLEIESLRAAALKAEDTAAEATADFRSRLDERDREVRVLEGKLLASETIAMSTEEVVSKLKETVADTNRQLEQQHERVLEAVRRAAEAENEARAAAERERELARQMDRREEEHRRVVGDKDAEVRRAEKRCEGILREAKGEAETSAQQVAPSPARQEDSGSGLEDLLKDSEAKLNWDLLRQGGSRDRDGEVMSLTERLRSTELARDEAVEECVKLQVAVGDLTRRCDTAMVLVGEGEERVEQLEDDIREMKKIFHDQISTMADQLQQATRQ</sequence>
<feature type="region of interest" description="Disordered" evidence="2">
    <location>
        <begin position="49"/>
        <end position="68"/>
    </location>
</feature>
<feature type="coiled-coil region" evidence="1">
    <location>
        <begin position="359"/>
        <end position="414"/>
    </location>
</feature>
<dbReference type="EMBL" id="HBHM01001554">
    <property type="protein sequence ID" value="CAD9721943.1"/>
    <property type="molecule type" value="Transcribed_RNA"/>
</dbReference>
<feature type="compositionally biased region" description="Basic and acidic residues" evidence="2">
    <location>
        <begin position="146"/>
        <end position="172"/>
    </location>
</feature>
<feature type="region of interest" description="Disordered" evidence="2">
    <location>
        <begin position="439"/>
        <end position="465"/>
    </location>
</feature>
<accession>A0A7S2X225</accession>
<evidence type="ECO:0000313" key="4">
    <source>
        <dbReference type="EMBL" id="CAD9721943.1"/>
    </source>
</evidence>
<feature type="compositionally biased region" description="Gly residues" evidence="2">
    <location>
        <begin position="175"/>
        <end position="187"/>
    </location>
</feature>
<name>A0A7S2X225_9CHLO</name>
<protein>
    <recommendedName>
        <fullName evidence="3">TATA element modulatory factor 1 TATA binding domain-containing protein</fullName>
    </recommendedName>
</protein>
<feature type="coiled-coil region" evidence="1">
    <location>
        <begin position="267"/>
        <end position="326"/>
    </location>
</feature>
<dbReference type="Pfam" id="PF12325">
    <property type="entry name" value="TMF_TATA_bd"/>
    <property type="match status" value="1"/>
</dbReference>
<evidence type="ECO:0000259" key="3">
    <source>
        <dbReference type="Pfam" id="PF12325"/>
    </source>
</evidence>
<reference evidence="4" key="1">
    <citation type="submission" date="2021-01" db="EMBL/GenBank/DDBJ databases">
        <authorList>
            <person name="Corre E."/>
            <person name="Pelletier E."/>
            <person name="Niang G."/>
            <person name="Scheremetjew M."/>
            <person name="Finn R."/>
            <person name="Kale V."/>
            <person name="Holt S."/>
            <person name="Cochrane G."/>
            <person name="Meng A."/>
            <person name="Brown T."/>
            <person name="Cohen L."/>
        </authorList>
    </citation>
    <scope>NUCLEOTIDE SEQUENCE</scope>
    <source>
        <strain evidence="4">RCC2335</strain>
    </source>
</reference>